<organism evidence="1">
    <name type="scientific">marine metagenome</name>
    <dbReference type="NCBI Taxonomy" id="408172"/>
    <lineage>
        <taxon>unclassified sequences</taxon>
        <taxon>metagenomes</taxon>
        <taxon>ecological metagenomes</taxon>
    </lineage>
</organism>
<gene>
    <name evidence="1" type="ORF">METZ01_LOCUS499084</name>
</gene>
<feature type="non-terminal residue" evidence="1">
    <location>
        <position position="173"/>
    </location>
</feature>
<proteinExistence type="predicted"/>
<evidence type="ECO:0008006" key="2">
    <source>
        <dbReference type="Google" id="ProtNLM"/>
    </source>
</evidence>
<evidence type="ECO:0000313" key="1">
    <source>
        <dbReference type="EMBL" id="SVE46230.1"/>
    </source>
</evidence>
<dbReference type="EMBL" id="UINC01218972">
    <property type="protein sequence ID" value="SVE46230.1"/>
    <property type="molecule type" value="Genomic_DNA"/>
</dbReference>
<reference evidence="1" key="1">
    <citation type="submission" date="2018-05" db="EMBL/GenBank/DDBJ databases">
        <authorList>
            <person name="Lanie J.A."/>
            <person name="Ng W.-L."/>
            <person name="Kazmierczak K.M."/>
            <person name="Andrzejewski T.M."/>
            <person name="Davidsen T.M."/>
            <person name="Wayne K.J."/>
            <person name="Tettelin H."/>
            <person name="Glass J.I."/>
            <person name="Rusch D."/>
            <person name="Podicherti R."/>
            <person name="Tsui H.-C.T."/>
            <person name="Winkler M.E."/>
        </authorList>
    </citation>
    <scope>NUCLEOTIDE SEQUENCE</scope>
</reference>
<protein>
    <recommendedName>
        <fullName evidence="2">Glycosyltransferase subfamily 4-like N-terminal domain-containing protein</fullName>
    </recommendedName>
</protein>
<name>A0A383DPR1_9ZZZZ</name>
<dbReference type="AlphaFoldDB" id="A0A383DPR1"/>
<accession>A0A383DPR1</accession>
<sequence length="173" mass="20636">MILRKIKSFSSISVIALGNDHHWIALDNLCQLLSEYDVKIFSTNQYVSELDRLGCTYYRGHKLEIKENSETKSEFLDRIRSEVEESDVLILETLRTEFEWFANNRLNLPVILFIHCFNWWAFPNMRWPLYQILRDINGIRSKLRIFKSIPSITRKCINDRKKVLRNVDALVFH</sequence>